<dbReference type="GeneID" id="100285792"/>
<dbReference type="SMART" id="SM00733">
    <property type="entry name" value="Mterf"/>
    <property type="match status" value="6"/>
</dbReference>
<keyword evidence="2" id="KW-0804">Transcription</keyword>
<dbReference type="Pfam" id="PF02536">
    <property type="entry name" value="mTERF"/>
    <property type="match status" value="1"/>
</dbReference>
<evidence type="ECO:0000313" key="5">
    <source>
        <dbReference type="EnsemblPlants" id="Zm00001eb178450_P001"/>
    </source>
</evidence>
<evidence type="ECO:0000313" key="6">
    <source>
        <dbReference type="Proteomes" id="UP000007305"/>
    </source>
</evidence>
<evidence type="ECO:0000256" key="2">
    <source>
        <dbReference type="ARBA" id="ARBA00022472"/>
    </source>
</evidence>
<dbReference type="AlphaFoldDB" id="A0A1D6Q0H7"/>
<dbReference type="Proteomes" id="UP000007305">
    <property type="component" value="Chromosome 4"/>
</dbReference>
<dbReference type="GO" id="GO:0009507">
    <property type="term" value="C:chloroplast"/>
    <property type="evidence" value="ECO:0000318"/>
    <property type="project" value="GO_Central"/>
</dbReference>
<name>A0A1D6Q0H7_MAIZE</name>
<dbReference type="Gene3D" id="1.25.70.10">
    <property type="entry name" value="Transcription termination factor 3, mitochondrial"/>
    <property type="match status" value="1"/>
</dbReference>
<dbReference type="FunFam" id="1.25.70.10:FF:000001">
    <property type="entry name" value="Mitochondrial transcription termination factor-like"/>
    <property type="match status" value="1"/>
</dbReference>
<keyword evidence="7" id="KW-1267">Proteomics identification</keyword>
<comment type="similarity">
    <text evidence="1">Belongs to the mTERF family.</text>
</comment>
<dbReference type="eggNOG" id="KOG1267">
    <property type="taxonomic scope" value="Eukaryota"/>
</dbReference>
<accession>A0A1D6Q0H7</accession>
<dbReference type="EMBL" id="CM000780">
    <property type="protein sequence ID" value="AQK52152.1"/>
    <property type="molecule type" value="Genomic_DNA"/>
</dbReference>
<dbReference type="RefSeq" id="NP_001152154.2">
    <property type="nucleotide sequence ID" value="NM_001158682.2"/>
</dbReference>
<dbReference type="PANTHER" id="PTHR13068">
    <property type="entry name" value="CGI-12 PROTEIN-RELATED"/>
    <property type="match status" value="1"/>
</dbReference>
<dbReference type="OMA" id="CMSVSND"/>
<dbReference type="PANTHER" id="PTHR13068:SF213">
    <property type="entry name" value="OS07G0423000 PROTEIN"/>
    <property type="match status" value="1"/>
</dbReference>
<organism evidence="4">
    <name type="scientific">Zea mays</name>
    <name type="common">Maize</name>
    <dbReference type="NCBI Taxonomy" id="4577"/>
    <lineage>
        <taxon>Eukaryota</taxon>
        <taxon>Viridiplantae</taxon>
        <taxon>Streptophyta</taxon>
        <taxon>Embryophyta</taxon>
        <taxon>Tracheophyta</taxon>
        <taxon>Spermatophyta</taxon>
        <taxon>Magnoliopsida</taxon>
        <taxon>Liliopsida</taxon>
        <taxon>Poales</taxon>
        <taxon>Poaceae</taxon>
        <taxon>PACMAD clade</taxon>
        <taxon>Panicoideae</taxon>
        <taxon>Andropogonodae</taxon>
        <taxon>Andropogoneae</taxon>
        <taxon>Tripsacinae</taxon>
        <taxon>Zea</taxon>
    </lineage>
</organism>
<evidence type="ECO:0000256" key="3">
    <source>
        <dbReference type="ARBA" id="ARBA00022946"/>
    </source>
</evidence>
<reference evidence="6" key="1">
    <citation type="journal article" date="2009" name="Science">
        <title>The B73 maize genome: complexity, diversity, and dynamics.</title>
        <authorList>
            <person name="Schnable P.S."/>
            <person name="Ware D."/>
            <person name="Fulton R.S."/>
            <person name="Stein J.C."/>
            <person name="Wei F."/>
            <person name="Pasternak S."/>
            <person name="Liang C."/>
            <person name="Zhang J."/>
            <person name="Fulton L."/>
            <person name="Graves T.A."/>
            <person name="Minx P."/>
            <person name="Reily A.D."/>
            <person name="Courtney L."/>
            <person name="Kruchowski S.S."/>
            <person name="Tomlinson C."/>
            <person name="Strong C."/>
            <person name="Delehaunty K."/>
            <person name="Fronick C."/>
            <person name="Courtney B."/>
            <person name="Rock S.M."/>
            <person name="Belter E."/>
            <person name="Du F."/>
            <person name="Kim K."/>
            <person name="Abbott R.M."/>
            <person name="Cotton M."/>
            <person name="Levy A."/>
            <person name="Marchetto P."/>
            <person name="Ochoa K."/>
            <person name="Jackson S.M."/>
            <person name="Gillam B."/>
            <person name="Chen W."/>
            <person name="Yan L."/>
            <person name="Higginbotham J."/>
            <person name="Cardenas M."/>
            <person name="Waligorski J."/>
            <person name="Applebaum E."/>
            <person name="Phelps L."/>
            <person name="Falcone J."/>
            <person name="Kanchi K."/>
            <person name="Thane T."/>
            <person name="Scimone A."/>
            <person name="Thane N."/>
            <person name="Henke J."/>
            <person name="Wang T."/>
            <person name="Ruppert J."/>
            <person name="Shah N."/>
            <person name="Rotter K."/>
            <person name="Hodges J."/>
            <person name="Ingenthron E."/>
            <person name="Cordes M."/>
            <person name="Kohlberg S."/>
            <person name="Sgro J."/>
            <person name="Delgado B."/>
            <person name="Mead K."/>
            <person name="Chinwalla A."/>
            <person name="Leonard S."/>
            <person name="Crouse K."/>
            <person name="Collura K."/>
            <person name="Kudrna D."/>
            <person name="Currie J."/>
            <person name="He R."/>
            <person name="Angelova A."/>
            <person name="Rajasekar S."/>
            <person name="Mueller T."/>
            <person name="Lomeli R."/>
            <person name="Scara G."/>
            <person name="Ko A."/>
            <person name="Delaney K."/>
            <person name="Wissotski M."/>
            <person name="Lopez G."/>
            <person name="Campos D."/>
            <person name="Braidotti M."/>
            <person name="Ashley E."/>
            <person name="Golser W."/>
            <person name="Kim H."/>
            <person name="Lee S."/>
            <person name="Lin J."/>
            <person name="Dujmic Z."/>
            <person name="Kim W."/>
            <person name="Talag J."/>
            <person name="Zuccolo A."/>
            <person name="Fan C."/>
            <person name="Sebastian A."/>
            <person name="Kramer M."/>
            <person name="Spiegel L."/>
            <person name="Nascimento L."/>
            <person name="Zutavern T."/>
            <person name="Miller B."/>
            <person name="Ambroise C."/>
            <person name="Muller S."/>
            <person name="Spooner W."/>
            <person name="Narechania A."/>
            <person name="Ren L."/>
            <person name="Wei S."/>
            <person name="Kumari S."/>
            <person name="Faga B."/>
            <person name="Levy M.J."/>
            <person name="McMahan L."/>
            <person name="Van Buren P."/>
            <person name="Vaughn M.W."/>
            <person name="Ying K."/>
            <person name="Yeh C.-T."/>
            <person name="Emrich S.J."/>
            <person name="Jia Y."/>
            <person name="Kalyanaraman A."/>
            <person name="Hsia A.-P."/>
            <person name="Barbazuk W.B."/>
            <person name="Baucom R.S."/>
            <person name="Brutnell T.P."/>
            <person name="Carpita N.C."/>
            <person name="Chaparro C."/>
            <person name="Chia J.-M."/>
            <person name="Deragon J.-M."/>
            <person name="Estill J.C."/>
            <person name="Fu Y."/>
            <person name="Jeddeloh J.A."/>
            <person name="Han Y."/>
            <person name="Lee H."/>
            <person name="Li P."/>
            <person name="Lisch D.R."/>
            <person name="Liu S."/>
            <person name="Liu Z."/>
            <person name="Nagel D.H."/>
            <person name="McCann M.C."/>
            <person name="SanMiguel P."/>
            <person name="Myers A.M."/>
            <person name="Nettleton D."/>
            <person name="Nguyen J."/>
            <person name="Penning B.W."/>
            <person name="Ponnala L."/>
            <person name="Schneider K.L."/>
            <person name="Schwartz D.C."/>
            <person name="Sharma A."/>
            <person name="Soderlund C."/>
            <person name="Springer N.M."/>
            <person name="Sun Q."/>
            <person name="Wang H."/>
            <person name="Waterman M."/>
            <person name="Westerman R."/>
            <person name="Wolfgruber T.K."/>
            <person name="Yang L."/>
            <person name="Yu Y."/>
            <person name="Zhang L."/>
            <person name="Zhou S."/>
            <person name="Zhu Q."/>
            <person name="Bennetzen J.L."/>
            <person name="Dawe R.K."/>
            <person name="Jiang J."/>
            <person name="Jiang N."/>
            <person name="Presting G.G."/>
            <person name="Wessler S.R."/>
            <person name="Aluru S."/>
            <person name="Martienssen R.A."/>
            <person name="Clifton S.W."/>
            <person name="McCombie W.R."/>
            <person name="Wing R.A."/>
            <person name="Wilson R.K."/>
        </authorList>
    </citation>
    <scope>NUCLEOTIDE SEQUENCE [LARGE SCALE GENOMIC DNA]</scope>
    <source>
        <strain evidence="6">cv. B73</strain>
    </source>
</reference>
<protein>
    <submittedName>
        <fullName evidence="4">Mitochondrial transcription termination factor family protein</fullName>
    </submittedName>
</protein>
<dbReference type="Gramene" id="Zm00001eb178450_T001">
    <property type="protein sequence ID" value="Zm00001eb178450_P001"/>
    <property type="gene ID" value="Zm00001eb178450"/>
</dbReference>
<reference evidence="5" key="3">
    <citation type="submission" date="2019-07" db="EMBL/GenBank/DDBJ databases">
        <authorList>
            <person name="Seetharam A."/>
            <person name="Woodhouse M."/>
            <person name="Cannon E."/>
        </authorList>
    </citation>
    <scope>NUCLEOTIDE SEQUENCE [LARGE SCALE GENOMIC DNA]</scope>
    <source>
        <strain evidence="5">cv. B73</strain>
    </source>
</reference>
<dbReference type="InterPro" id="IPR038538">
    <property type="entry name" value="MTERF_sf"/>
</dbReference>
<keyword evidence="3" id="KW-0809">Transit peptide</keyword>
<evidence type="ECO:0000256" key="1">
    <source>
        <dbReference type="ARBA" id="ARBA00007692"/>
    </source>
</evidence>
<dbReference type="OrthoDB" id="637682at2759"/>
<dbReference type="GO" id="GO:0009658">
    <property type="term" value="P:chloroplast organization"/>
    <property type="evidence" value="ECO:0000318"/>
    <property type="project" value="GO_Central"/>
</dbReference>
<reference evidence="5" key="4">
    <citation type="submission" date="2021-05" db="UniProtKB">
        <authorList>
            <consortium name="EnsemblPlants"/>
        </authorList>
    </citation>
    <scope>IDENTIFICATION</scope>
    <source>
        <strain evidence="5">cv. B73</strain>
    </source>
</reference>
<dbReference type="ExpressionAtlas" id="A0A1D6Q0H7">
    <property type="expression patterns" value="baseline and differential"/>
</dbReference>
<dbReference type="EnsemblPlants" id="Zm00001eb178450_T001">
    <property type="protein sequence ID" value="Zm00001eb178450_P001"/>
    <property type="gene ID" value="Zm00001eb178450"/>
</dbReference>
<keyword evidence="2" id="KW-0805">Transcription regulation</keyword>
<dbReference type="STRING" id="4577.A0A1D6Q0H7"/>
<dbReference type="GO" id="GO:0006353">
    <property type="term" value="P:DNA-templated transcription termination"/>
    <property type="evidence" value="ECO:0007669"/>
    <property type="project" value="UniProtKB-KW"/>
</dbReference>
<proteinExistence type="evidence at protein level"/>
<evidence type="ECO:0000313" key="4">
    <source>
        <dbReference type="EMBL" id="AQK52152.1"/>
    </source>
</evidence>
<dbReference type="InterPro" id="IPR003690">
    <property type="entry name" value="MTERF"/>
</dbReference>
<dbReference type="KEGG" id="zma:100285792"/>
<gene>
    <name evidence="5" type="primary">LOC100285792</name>
    <name evidence="4" type="ORF">ZEAMMB73_Zm00001d050234</name>
</gene>
<evidence type="ECO:0007829" key="7">
    <source>
        <dbReference type="PeptideAtlas" id="A0A1D6Q0H7"/>
    </source>
</evidence>
<reference evidence="4" key="2">
    <citation type="submission" date="2015-12" db="EMBL/GenBank/DDBJ databases">
        <title>Update maize B73 reference genome by single molecule sequencing technologies.</title>
        <authorList>
            <consortium name="Maize Genome Sequencing Project"/>
            <person name="Ware D."/>
        </authorList>
    </citation>
    <scope>NUCLEOTIDE SEQUENCE</scope>
    <source>
        <tissue evidence="4">Seedling</tissue>
    </source>
</reference>
<keyword evidence="2" id="KW-0806">Transcription termination</keyword>
<sequence length="405" mass="45129">MLRRSLPEAGSFFRRLLGRVSNEGGLAAGSSASVRHFVEQLVGGTAPISRVPSALAVASAERGTGGSNGASLTVHFLRHSCGLEEADAAKAAERVHLRSTKNAHAVVALLRDTLGMPPASVARLVSAYPAVLSSVTLGAKLNFYLRELGLSSAELRRFLLASPHRFLLAGIETRLRPNLSLLKDLLGTEENVLAAVKQSMELIYDNLEIVLLPKLQVLREHGVTEEVLVKLLTTHPRALVHRSTRFDEGLTAMKDLGVSPKSGAFPYAFGVFARMYQSKWDRRVENYVSLGWTEEQVRRAFVRHPYFMTVSEDKVKKRMQFIAEKLGWNPDVLSSYPTILSFSHEKRVLPRYRVLHILASRGVIKKGIRMSHLTMPEKKFKERYVDKHQEEIPQVLEAYGARTEA</sequence>
<keyword evidence="6" id="KW-1185">Reference proteome</keyword>
<dbReference type="GO" id="GO:0003676">
    <property type="term" value="F:nucleic acid binding"/>
    <property type="evidence" value="ECO:0007669"/>
    <property type="project" value="InterPro"/>
</dbReference>
<dbReference type="PaxDb" id="4577-GRMZM2G044832_P01"/>